<feature type="compositionally biased region" description="Polar residues" evidence="1">
    <location>
        <begin position="116"/>
        <end position="133"/>
    </location>
</feature>
<comment type="caution">
    <text evidence="2">The sequence shown here is derived from an EMBL/GenBank/DDBJ whole genome shotgun (WGS) entry which is preliminary data.</text>
</comment>
<dbReference type="InterPro" id="IPR027417">
    <property type="entry name" value="P-loop_NTPase"/>
</dbReference>
<evidence type="ECO:0000313" key="3">
    <source>
        <dbReference type="Proteomes" id="UP000248806"/>
    </source>
</evidence>
<gene>
    <name evidence="2" type="ORF">EI42_05927</name>
</gene>
<organism evidence="2 3">
    <name type="scientific">Thermosporothrix hazakensis</name>
    <dbReference type="NCBI Taxonomy" id="644383"/>
    <lineage>
        <taxon>Bacteria</taxon>
        <taxon>Bacillati</taxon>
        <taxon>Chloroflexota</taxon>
        <taxon>Ktedonobacteria</taxon>
        <taxon>Ktedonobacterales</taxon>
        <taxon>Thermosporotrichaceae</taxon>
        <taxon>Thermosporothrix</taxon>
    </lineage>
</organism>
<dbReference type="RefSeq" id="WP_170142998.1">
    <property type="nucleotide sequence ID" value="NZ_QKUF01000042.1"/>
</dbReference>
<dbReference type="AlphaFoldDB" id="A0A326U4X3"/>
<feature type="region of interest" description="Disordered" evidence="1">
    <location>
        <begin position="108"/>
        <end position="133"/>
    </location>
</feature>
<accession>A0A326U4X3</accession>
<sequence length="442" mass="49288">MPRRAAHHVQWSAEVQRYTIWIDCAHAQEQITPDSRSWFDWLEEIRSFAFSSRAGERCTALKERVQRGDAYWYGYRSLHGRTVKRYLGRTRDLSTTRLEEIAALLADESPSRHQVPRQNQGKALSQSTQAPSTHQGKAEAGIFLLVSKLQPPRLPAPLIDRGELFASLETSLTHALTLIQTPAGFGKTTLVTQWLARNQVRDDFPAVGWVSLDAGDNDVLRFWRYVITACQGKQPSLGENALSSLSASAPSPFVTPSLATVLTLLLNDLAQQEHAGLLVLDDYQVITEPTIHETLTFFLEHLPTTFHVLLLTQAEPPLPLLRWRAGGELGELHYADLRFSPEETATFLCQAVSVPLSDTMLTQLDGALEGWAAGLRLLSLAWQNQQAVRGSEISFHSLPACTDIPLLQRFPGHCSITLLAKFCTRSRSHSSVFSSRRACSRT</sequence>
<name>A0A326U4X3_THEHA</name>
<proteinExistence type="predicted"/>
<dbReference type="Gene3D" id="3.40.50.300">
    <property type="entry name" value="P-loop containing nucleotide triphosphate hydrolases"/>
    <property type="match status" value="1"/>
</dbReference>
<dbReference type="Proteomes" id="UP000248806">
    <property type="component" value="Unassembled WGS sequence"/>
</dbReference>
<keyword evidence="3" id="KW-1185">Reference proteome</keyword>
<reference evidence="2 3" key="1">
    <citation type="submission" date="2018-06" db="EMBL/GenBank/DDBJ databases">
        <title>Genomic Encyclopedia of Archaeal and Bacterial Type Strains, Phase II (KMG-II): from individual species to whole genera.</title>
        <authorList>
            <person name="Goeker M."/>
        </authorList>
    </citation>
    <scope>NUCLEOTIDE SEQUENCE [LARGE SCALE GENOMIC DNA]</scope>
    <source>
        <strain evidence="2 3">ATCC BAA-1881</strain>
    </source>
</reference>
<protein>
    <submittedName>
        <fullName evidence="2">LuxR family maltose regulon positive regulatory protein</fullName>
    </submittedName>
</protein>
<evidence type="ECO:0000313" key="2">
    <source>
        <dbReference type="EMBL" id="PZW20554.1"/>
    </source>
</evidence>
<dbReference type="SUPFAM" id="SSF52540">
    <property type="entry name" value="P-loop containing nucleoside triphosphate hydrolases"/>
    <property type="match status" value="1"/>
</dbReference>
<evidence type="ECO:0000256" key="1">
    <source>
        <dbReference type="SAM" id="MobiDB-lite"/>
    </source>
</evidence>
<dbReference type="EMBL" id="QKUF01000042">
    <property type="protein sequence ID" value="PZW20554.1"/>
    <property type="molecule type" value="Genomic_DNA"/>
</dbReference>